<evidence type="ECO:0000256" key="15">
    <source>
        <dbReference type="SAM" id="MobiDB-lite"/>
    </source>
</evidence>
<feature type="binding site" evidence="14">
    <location>
        <position position="570"/>
    </location>
    <ligand>
        <name>Zn(2+)</name>
        <dbReference type="ChEBI" id="CHEBI:29105"/>
    </ligand>
</feature>
<dbReference type="InterPro" id="IPR023033">
    <property type="entry name" value="Ala_tRNA_ligase_euk/bac"/>
</dbReference>
<comment type="caution">
    <text evidence="17">The sequence shown here is derived from an EMBL/GenBank/DDBJ whole genome shotgun (WGS) entry which is preliminary data.</text>
</comment>
<dbReference type="NCBIfam" id="TIGR00344">
    <property type="entry name" value="alaS"/>
    <property type="match status" value="1"/>
</dbReference>
<dbReference type="Gene3D" id="3.30.930.10">
    <property type="entry name" value="Bira Bifunctional Protein, Domain 2"/>
    <property type="match status" value="1"/>
</dbReference>
<comment type="subcellular location">
    <subcellularLocation>
        <location evidence="1 14">Cytoplasm</location>
    </subcellularLocation>
</comment>
<comment type="catalytic activity">
    <reaction evidence="13 14">
        <text>tRNA(Ala) + L-alanine + ATP = L-alanyl-tRNA(Ala) + AMP + diphosphate</text>
        <dbReference type="Rhea" id="RHEA:12540"/>
        <dbReference type="Rhea" id="RHEA-COMP:9657"/>
        <dbReference type="Rhea" id="RHEA-COMP:9923"/>
        <dbReference type="ChEBI" id="CHEBI:30616"/>
        <dbReference type="ChEBI" id="CHEBI:33019"/>
        <dbReference type="ChEBI" id="CHEBI:57972"/>
        <dbReference type="ChEBI" id="CHEBI:78442"/>
        <dbReference type="ChEBI" id="CHEBI:78497"/>
        <dbReference type="ChEBI" id="CHEBI:456215"/>
        <dbReference type="EC" id="6.1.1.7"/>
    </reaction>
</comment>
<keyword evidence="7 14" id="KW-0862">Zinc</keyword>
<protein>
    <recommendedName>
        <fullName evidence="14">Alanine--tRNA ligase</fullName>
        <ecNumber evidence="14">6.1.1.7</ecNumber>
    </recommendedName>
    <alternativeName>
        <fullName evidence="14">Alanyl-tRNA synthetase</fullName>
        <shortName evidence="14">AlaRS</shortName>
    </alternativeName>
</protein>
<dbReference type="EC" id="6.1.1.7" evidence="14"/>
<dbReference type="GO" id="GO:0140096">
    <property type="term" value="F:catalytic activity, acting on a protein"/>
    <property type="evidence" value="ECO:0007669"/>
    <property type="project" value="UniProtKB-ARBA"/>
</dbReference>
<keyword evidence="14" id="KW-0963">Cytoplasm</keyword>
<dbReference type="PANTHER" id="PTHR11777:SF9">
    <property type="entry name" value="ALANINE--TRNA LIGASE, CYTOPLASMIC"/>
    <property type="match status" value="1"/>
</dbReference>
<dbReference type="FunFam" id="3.30.930.10:FF:000004">
    <property type="entry name" value="Alanine--tRNA ligase"/>
    <property type="match status" value="1"/>
</dbReference>
<evidence type="ECO:0000313" key="18">
    <source>
        <dbReference type="Proteomes" id="UP000027946"/>
    </source>
</evidence>
<sequence length="879" mass="97905">MKKLGLNEIRKRFLDFFESKDHYVRQSYPLVPQGDDSLLLINAGMAPMKAYFMGKEEPPKKRMATCQKCIRTGDIENVGVTARHATFFEMLGNFSFGDYFKRESINWGWEFVTKHLEIPADKIWISVYEDDDEAFEIWNKEVGIPAERMVRLGKEDNFWEIGVGPCGPCSELYYDRGEAYGCGSPDCKPGCDCDRYLEFWNHVFTQFDKDEEGVYHPLPSPNIDTGMGLERMACIMQDVNTIFEVDTIRHILNGVLAISGAEYGKDAKNDTSIRIITDHVRAVTFMIADGVLPSNEGRGYVLRRLLRRAARHGKLLGVEGAFLVNLMEKVIEVSGDAYPELIEKRDYIKKILRIEEDRFQETIDQGMDMLKDHMENVKASGSDTISGEDAFKLYDTYGFPVDLTKEIAEEEGLNVDEEGFESEMEKQRERARSARGDMEGAGWKEDVFDSLDSSIKSEFMGYEKLQMESTVLVIVKENELVDSASEGEKVTIILDKTPFYAESGGQAGDKGELISGGFKARVTDTQKGLNARIHHEVVVESGQIKTGQRVDALVLEEMRMATGRNHTATHMLHTALKHVLGTHVEQSGSLVSHEKLRFDFTHFESISKEELLEVERIVNINILKAHKVDVIDASLEEAKKMGATALFGEKYGDRVRVVKMGDYSMELCGGTHLENTSQVGLFKILSESGVAAGVRRIEAVTGMAVYNMLNQKQALIEEVCSVLKAKEDNIVNRSGAVMSQMKDMEKEISSMKSKLLSSSIDDILNNKESVDGVGFIAYKFENTDMDSLRDSADKLRDKMGSAVIVLANIDGDKVNFVCAATKDLMAKGVHAGNIVKEVAKMTGGGGGGRPDMAQAGGKDPSKVDEALSKVADIIKSQLK</sequence>
<dbReference type="GO" id="GO:0006419">
    <property type="term" value="P:alanyl-tRNA aminoacylation"/>
    <property type="evidence" value="ECO:0007669"/>
    <property type="project" value="UniProtKB-UniRule"/>
</dbReference>
<dbReference type="Gene3D" id="3.10.310.40">
    <property type="match status" value="1"/>
</dbReference>
<dbReference type="GO" id="GO:0016740">
    <property type="term" value="F:transferase activity"/>
    <property type="evidence" value="ECO:0007669"/>
    <property type="project" value="UniProtKB-ARBA"/>
</dbReference>
<dbReference type="AlphaFoldDB" id="A0A069RBP3"/>
<feature type="binding site" evidence="14">
    <location>
        <position position="566"/>
    </location>
    <ligand>
        <name>Zn(2+)</name>
        <dbReference type="ChEBI" id="CHEBI:29105"/>
    </ligand>
</feature>
<dbReference type="HAMAP" id="MF_00036_B">
    <property type="entry name" value="Ala_tRNA_synth_B"/>
    <property type="match status" value="1"/>
</dbReference>
<evidence type="ECO:0000256" key="14">
    <source>
        <dbReference type="HAMAP-Rule" id="MF_00036"/>
    </source>
</evidence>
<dbReference type="RefSeq" id="WP_038268138.1">
    <property type="nucleotide sequence ID" value="NZ_FSRH01000003.1"/>
</dbReference>
<comment type="cofactor">
    <cofactor evidence="14">
        <name>Zn(2+)</name>
        <dbReference type="ChEBI" id="CHEBI:29105"/>
    </cofactor>
    <text evidence="14">Binds 1 zinc ion per subunit.</text>
</comment>
<dbReference type="Gene3D" id="3.30.980.10">
    <property type="entry name" value="Threonyl-trna Synthetase, Chain A, domain 2"/>
    <property type="match status" value="1"/>
</dbReference>
<keyword evidence="11 14" id="KW-0030">Aminoacyl-tRNA synthetase</keyword>
<dbReference type="GO" id="GO:0005829">
    <property type="term" value="C:cytosol"/>
    <property type="evidence" value="ECO:0007669"/>
    <property type="project" value="TreeGrafter"/>
</dbReference>
<evidence type="ECO:0000256" key="5">
    <source>
        <dbReference type="ARBA" id="ARBA00022723"/>
    </source>
</evidence>
<evidence type="ECO:0000256" key="7">
    <source>
        <dbReference type="ARBA" id="ARBA00022833"/>
    </source>
</evidence>
<evidence type="ECO:0000259" key="16">
    <source>
        <dbReference type="PROSITE" id="PS50860"/>
    </source>
</evidence>
<keyword evidence="9 14" id="KW-0694">RNA-binding</keyword>
<organism evidence="17 18">
    <name type="scientific">Peptoclostridium litorale DSM 5388</name>
    <dbReference type="NCBI Taxonomy" id="1121324"/>
    <lineage>
        <taxon>Bacteria</taxon>
        <taxon>Bacillati</taxon>
        <taxon>Bacillota</taxon>
        <taxon>Clostridia</taxon>
        <taxon>Peptostreptococcales</taxon>
        <taxon>Peptoclostridiaceae</taxon>
        <taxon>Peptoclostridium</taxon>
    </lineage>
</organism>
<dbReference type="Proteomes" id="UP000027946">
    <property type="component" value="Unassembled WGS sequence"/>
</dbReference>
<reference evidence="17 18" key="1">
    <citation type="submission" date="2014-03" db="EMBL/GenBank/DDBJ databases">
        <title>Genome sequence of Clostridium litorale W6, DSM 5388.</title>
        <authorList>
            <person name="Poehlein A."/>
            <person name="Jagirdar A."/>
            <person name="Khonsari B."/>
            <person name="Chibani C.M."/>
            <person name="Gutierrez Gutierrez D.A."/>
            <person name="Davydova E."/>
            <person name="Alghaithi H.S."/>
            <person name="Nair K.P."/>
            <person name="Dhamotharan K."/>
            <person name="Chandran L."/>
            <person name="G W."/>
            <person name="Daniel R."/>
        </authorList>
    </citation>
    <scope>NUCLEOTIDE SEQUENCE [LARGE SCALE GENOMIC DNA]</scope>
    <source>
        <strain evidence="17 18">W6</strain>
    </source>
</reference>
<evidence type="ECO:0000256" key="12">
    <source>
        <dbReference type="ARBA" id="ARBA00024779"/>
    </source>
</evidence>
<dbReference type="Pfam" id="PF07973">
    <property type="entry name" value="tRNA_SAD"/>
    <property type="match status" value="1"/>
</dbReference>
<dbReference type="Gene3D" id="2.40.30.130">
    <property type="match status" value="1"/>
</dbReference>
<dbReference type="PANTHER" id="PTHR11777">
    <property type="entry name" value="ALANYL-TRNA SYNTHETASE"/>
    <property type="match status" value="1"/>
</dbReference>
<dbReference type="InterPro" id="IPR018165">
    <property type="entry name" value="Ala-tRNA-synth_IIc_core"/>
</dbReference>
<dbReference type="InterPro" id="IPR018162">
    <property type="entry name" value="Ala-tRNA-ligase_IIc_anticod-bd"/>
</dbReference>
<dbReference type="OrthoDB" id="9803884at2"/>
<dbReference type="InterPro" id="IPR009000">
    <property type="entry name" value="Transl_B-barrel_sf"/>
</dbReference>
<dbReference type="InterPro" id="IPR003156">
    <property type="entry name" value="DHHA1_dom"/>
</dbReference>
<dbReference type="eggNOG" id="COG0013">
    <property type="taxonomic scope" value="Bacteria"/>
</dbReference>
<dbReference type="Pfam" id="PF02272">
    <property type="entry name" value="DHHA1"/>
    <property type="match status" value="1"/>
</dbReference>
<comment type="function">
    <text evidence="12 14">Catalyzes the attachment of alanine to tRNA(Ala) in a two-step reaction: alanine is first activated by ATP to form Ala-AMP and then transferred to the acceptor end of tRNA(Ala). Also edits incorrectly charged Ser-tRNA(Ala) and Gly-tRNA(Ala) via its editing domain.</text>
</comment>
<proteinExistence type="inferred from homology"/>
<dbReference type="GO" id="GO:0008270">
    <property type="term" value="F:zinc ion binding"/>
    <property type="evidence" value="ECO:0007669"/>
    <property type="project" value="UniProtKB-UniRule"/>
</dbReference>
<evidence type="ECO:0000256" key="10">
    <source>
        <dbReference type="ARBA" id="ARBA00022917"/>
    </source>
</evidence>
<gene>
    <name evidence="14 17" type="primary">alaS</name>
    <name evidence="17" type="ORF">CLIT_23c04510</name>
</gene>
<dbReference type="STRING" id="1121324.CLIT_23c04510"/>
<evidence type="ECO:0000256" key="4">
    <source>
        <dbReference type="ARBA" id="ARBA00022598"/>
    </source>
</evidence>
<comment type="domain">
    <text evidence="14">Consists of three domains; the N-terminal catalytic domain, the editing domain and the C-terminal C-Ala domain. The editing domain removes incorrectly charged amino acids, while the C-Ala domain, along with tRNA(Ala), serves as a bridge to cooperatively bring together the editing and aminoacylation centers thus stimulating deacylation of misacylated tRNAs.</text>
</comment>
<dbReference type="EMBL" id="JJMM01000026">
    <property type="protein sequence ID" value="KDR94178.1"/>
    <property type="molecule type" value="Genomic_DNA"/>
</dbReference>
<keyword evidence="18" id="KW-1185">Reference proteome</keyword>
<dbReference type="SUPFAM" id="SSF101353">
    <property type="entry name" value="Putative anticodon-binding domain of alanyl-tRNA synthetase (AlaRS)"/>
    <property type="match status" value="1"/>
</dbReference>
<keyword evidence="10 14" id="KW-0648">Protein biosynthesis</keyword>
<dbReference type="GO" id="GO:0002161">
    <property type="term" value="F:aminoacyl-tRNA deacylase activity"/>
    <property type="evidence" value="ECO:0007669"/>
    <property type="project" value="TreeGrafter"/>
</dbReference>
<dbReference type="GO" id="GO:0005524">
    <property type="term" value="F:ATP binding"/>
    <property type="evidence" value="ECO:0007669"/>
    <property type="project" value="UniProtKB-UniRule"/>
</dbReference>
<dbReference type="FunFam" id="3.10.310.40:FF:000001">
    <property type="entry name" value="Alanine--tRNA ligase"/>
    <property type="match status" value="1"/>
</dbReference>
<dbReference type="SUPFAM" id="SSF55186">
    <property type="entry name" value="ThrRS/AlaRS common domain"/>
    <property type="match status" value="1"/>
</dbReference>
<feature type="binding site" evidence="14">
    <location>
        <position position="672"/>
    </location>
    <ligand>
        <name>Zn(2+)</name>
        <dbReference type="ChEBI" id="CHEBI:29105"/>
    </ligand>
</feature>
<keyword evidence="5 14" id="KW-0479">Metal-binding</keyword>
<evidence type="ECO:0000256" key="11">
    <source>
        <dbReference type="ARBA" id="ARBA00023146"/>
    </source>
</evidence>
<comment type="similarity">
    <text evidence="2 14">Belongs to the class-II aminoacyl-tRNA synthetase family.</text>
</comment>
<evidence type="ECO:0000256" key="9">
    <source>
        <dbReference type="ARBA" id="ARBA00022884"/>
    </source>
</evidence>
<keyword evidence="6 14" id="KW-0547">Nucleotide-binding</keyword>
<dbReference type="CDD" id="cd00673">
    <property type="entry name" value="AlaRS_core"/>
    <property type="match status" value="1"/>
</dbReference>
<dbReference type="FunFam" id="3.30.54.20:FF:000001">
    <property type="entry name" value="Alanine--tRNA ligase"/>
    <property type="match status" value="1"/>
</dbReference>
<evidence type="ECO:0000256" key="6">
    <source>
        <dbReference type="ARBA" id="ARBA00022741"/>
    </source>
</evidence>
<dbReference type="InterPro" id="IPR012947">
    <property type="entry name" value="tRNA_SAD"/>
</dbReference>
<keyword evidence="8 14" id="KW-0067">ATP-binding</keyword>
<feature type="region of interest" description="Disordered" evidence="15">
    <location>
        <begin position="842"/>
        <end position="862"/>
    </location>
</feature>
<dbReference type="Gene3D" id="6.10.250.550">
    <property type="match status" value="1"/>
</dbReference>
<evidence type="ECO:0000256" key="1">
    <source>
        <dbReference type="ARBA" id="ARBA00004496"/>
    </source>
</evidence>
<dbReference type="SMART" id="SM00863">
    <property type="entry name" value="tRNA_SAD"/>
    <property type="match status" value="1"/>
</dbReference>
<dbReference type="SUPFAM" id="SSF55681">
    <property type="entry name" value="Class II aaRS and biotin synthetases"/>
    <property type="match status" value="1"/>
</dbReference>
<evidence type="ECO:0000256" key="8">
    <source>
        <dbReference type="ARBA" id="ARBA00022840"/>
    </source>
</evidence>
<dbReference type="InterPro" id="IPR018163">
    <property type="entry name" value="Thr/Ala-tRNA-synth_IIc_edit"/>
</dbReference>
<keyword evidence="4 14" id="KW-0436">Ligase</keyword>
<dbReference type="InterPro" id="IPR045864">
    <property type="entry name" value="aa-tRNA-synth_II/BPL/LPL"/>
</dbReference>
<name>A0A069RBP3_PEPLI</name>
<dbReference type="GO" id="GO:0004813">
    <property type="term" value="F:alanine-tRNA ligase activity"/>
    <property type="evidence" value="ECO:0007669"/>
    <property type="project" value="UniProtKB-UniRule"/>
</dbReference>
<evidence type="ECO:0000256" key="13">
    <source>
        <dbReference type="ARBA" id="ARBA00048300"/>
    </source>
</evidence>
<keyword evidence="3 14" id="KW-0820">tRNA-binding</keyword>
<dbReference type="PRINTS" id="PR00980">
    <property type="entry name" value="TRNASYNTHALA"/>
</dbReference>
<dbReference type="PROSITE" id="PS50860">
    <property type="entry name" value="AA_TRNA_LIGASE_II_ALA"/>
    <property type="match status" value="1"/>
</dbReference>
<evidence type="ECO:0000313" key="17">
    <source>
        <dbReference type="EMBL" id="KDR94178.1"/>
    </source>
</evidence>
<dbReference type="FunFam" id="2.40.30.130:FF:000001">
    <property type="entry name" value="Alanine--tRNA ligase"/>
    <property type="match status" value="1"/>
</dbReference>
<dbReference type="FunFam" id="3.30.980.10:FF:000004">
    <property type="entry name" value="Alanine--tRNA ligase, cytoplasmic"/>
    <property type="match status" value="1"/>
</dbReference>
<dbReference type="Pfam" id="PF01411">
    <property type="entry name" value="tRNA-synt_2c"/>
    <property type="match status" value="1"/>
</dbReference>
<dbReference type="Gene3D" id="3.30.54.20">
    <property type="match status" value="1"/>
</dbReference>
<dbReference type="GO" id="GO:0000049">
    <property type="term" value="F:tRNA binding"/>
    <property type="evidence" value="ECO:0007669"/>
    <property type="project" value="UniProtKB-KW"/>
</dbReference>
<dbReference type="InterPro" id="IPR050058">
    <property type="entry name" value="Ala-tRNA_ligase"/>
</dbReference>
<dbReference type="InterPro" id="IPR002318">
    <property type="entry name" value="Ala-tRNA-lgiase_IIc"/>
</dbReference>
<dbReference type="InterPro" id="IPR018164">
    <property type="entry name" value="Ala-tRNA-synth_IIc_N"/>
</dbReference>
<feature type="binding site" evidence="14">
    <location>
        <position position="668"/>
    </location>
    <ligand>
        <name>Zn(2+)</name>
        <dbReference type="ChEBI" id="CHEBI:29105"/>
    </ligand>
</feature>
<evidence type="ECO:0000256" key="3">
    <source>
        <dbReference type="ARBA" id="ARBA00022555"/>
    </source>
</evidence>
<feature type="domain" description="Alanyl-transfer RNA synthetases family profile" evidence="16">
    <location>
        <begin position="4"/>
        <end position="711"/>
    </location>
</feature>
<dbReference type="SUPFAM" id="SSF50447">
    <property type="entry name" value="Translation proteins"/>
    <property type="match status" value="1"/>
</dbReference>
<accession>A0A069RBP3</accession>
<evidence type="ECO:0000256" key="2">
    <source>
        <dbReference type="ARBA" id="ARBA00008226"/>
    </source>
</evidence>